<comment type="cofactor">
    <cofactor evidence="15">
        <name>Zn(2+)</name>
        <dbReference type="ChEBI" id="CHEBI:29105"/>
    </cofactor>
    <text evidence="15">Binds 1 divalent metal cation per subunit.</text>
</comment>
<dbReference type="InterPro" id="IPR013658">
    <property type="entry name" value="SGL"/>
</dbReference>
<dbReference type="EC" id="3.1.1.17" evidence="7"/>
<evidence type="ECO:0000256" key="15">
    <source>
        <dbReference type="PIRSR" id="PIRSR605511-2"/>
    </source>
</evidence>
<dbReference type="AlphaFoldDB" id="A0ABD0M9T5"/>
<dbReference type="InterPro" id="IPR005511">
    <property type="entry name" value="SMP-30"/>
</dbReference>
<gene>
    <name evidence="17" type="ORF">BaRGS_00000454</name>
</gene>
<feature type="active site" description="Proton donor/acceptor" evidence="14">
    <location>
        <position position="191"/>
    </location>
</feature>
<dbReference type="Proteomes" id="UP001519460">
    <property type="component" value="Unassembled WGS sequence"/>
</dbReference>
<feature type="domain" description="SMP-30/Gluconolactonase/LRE-like region" evidence="16">
    <location>
        <begin position="17"/>
        <end position="251"/>
    </location>
</feature>
<evidence type="ECO:0000256" key="11">
    <source>
        <dbReference type="ARBA" id="ARBA00022801"/>
    </source>
</evidence>
<comment type="cofactor">
    <cofactor evidence="2">
        <name>Ca(2+)</name>
        <dbReference type="ChEBI" id="CHEBI:29108"/>
    </cofactor>
</comment>
<evidence type="ECO:0000256" key="4">
    <source>
        <dbReference type="ARBA" id="ARBA00001946"/>
    </source>
</evidence>
<dbReference type="PANTHER" id="PTHR10907">
    <property type="entry name" value="REGUCALCIN"/>
    <property type="match status" value="1"/>
</dbReference>
<keyword evidence="11" id="KW-0378">Hydrolase</keyword>
<protein>
    <recommendedName>
        <fullName evidence="8">Regucalcin</fullName>
        <ecNumber evidence="7">3.1.1.17</ecNumber>
    </recommendedName>
    <alternativeName>
        <fullName evidence="13">Gluconolactonase</fullName>
    </alternativeName>
</protein>
<keyword evidence="9" id="KW-0963">Cytoplasm</keyword>
<dbReference type="GO" id="GO:0005737">
    <property type="term" value="C:cytoplasm"/>
    <property type="evidence" value="ECO:0007669"/>
    <property type="project" value="UniProtKB-SubCell"/>
</dbReference>
<dbReference type="PRINTS" id="PR01791">
    <property type="entry name" value="REGUCALCIN"/>
</dbReference>
<dbReference type="Pfam" id="PF08450">
    <property type="entry name" value="SGL"/>
    <property type="match status" value="1"/>
</dbReference>
<evidence type="ECO:0000256" key="8">
    <source>
        <dbReference type="ARBA" id="ARBA00016808"/>
    </source>
</evidence>
<dbReference type="Gene3D" id="2.120.10.30">
    <property type="entry name" value="TolB, C-terminal domain"/>
    <property type="match status" value="1"/>
</dbReference>
<evidence type="ECO:0000256" key="1">
    <source>
        <dbReference type="ARBA" id="ARBA00001589"/>
    </source>
</evidence>
<dbReference type="PANTHER" id="PTHR10907:SF47">
    <property type="entry name" value="REGUCALCIN"/>
    <property type="match status" value="1"/>
</dbReference>
<evidence type="ECO:0000256" key="9">
    <source>
        <dbReference type="ARBA" id="ARBA00022490"/>
    </source>
</evidence>
<dbReference type="GO" id="GO:0004341">
    <property type="term" value="F:gluconolactonase activity"/>
    <property type="evidence" value="ECO:0007669"/>
    <property type="project" value="UniProtKB-EC"/>
</dbReference>
<feature type="binding site" evidence="15">
    <location>
        <position position="191"/>
    </location>
    <ligand>
        <name>a divalent metal cation</name>
        <dbReference type="ChEBI" id="CHEBI:60240"/>
    </ligand>
</feature>
<dbReference type="SUPFAM" id="SSF63829">
    <property type="entry name" value="Calcium-dependent phosphotriesterase"/>
    <property type="match status" value="1"/>
</dbReference>
<keyword evidence="12" id="KW-0106">Calcium</keyword>
<comment type="catalytic activity">
    <reaction evidence="1">
        <text>D-glucono-1,5-lactone + H2O = D-gluconate + H(+)</text>
        <dbReference type="Rhea" id="RHEA:10440"/>
        <dbReference type="ChEBI" id="CHEBI:15377"/>
        <dbReference type="ChEBI" id="CHEBI:15378"/>
        <dbReference type="ChEBI" id="CHEBI:16217"/>
        <dbReference type="ChEBI" id="CHEBI:18391"/>
        <dbReference type="EC" id="3.1.1.17"/>
    </reaction>
</comment>
<evidence type="ECO:0000256" key="2">
    <source>
        <dbReference type="ARBA" id="ARBA00001913"/>
    </source>
</evidence>
<sequence length="286" mass="31305">MSSPKVEVLLKNVCSQIGEGPHWDDASQSLYFVDIQKGDVYRWFSATGDLSKVHLVVPRRAGGYVIGQGLGLSLLEWDTATATTIAEVDEIPTNRFNDGKCDASGRLWAGTMGKLDGEPVGSLYSLDTQRRIQKHLSGIGVSNGLAWSEDNRTMFYIDTDTHKISAYDFDLANGVMSNQRTAVDCPDLRPDGMTIDADGKLWVAGFGAAAVFRFDPETGQTLQKIDIDGAKQTTSVCWGGKNRDELYLTSGRKMTDEEFQQQPLAGSVFRITGLGARGRPAYQYEG</sequence>
<comment type="subcellular location">
    <subcellularLocation>
        <location evidence="5">Cytoplasm</location>
    </subcellularLocation>
</comment>
<keyword evidence="10 15" id="KW-0479">Metal-binding</keyword>
<comment type="cofactor">
    <cofactor evidence="4">
        <name>Mg(2+)</name>
        <dbReference type="ChEBI" id="CHEBI:18420"/>
    </cofactor>
</comment>
<feature type="binding site" evidence="15">
    <location>
        <position position="19"/>
    </location>
    <ligand>
        <name>a divalent metal cation</name>
        <dbReference type="ChEBI" id="CHEBI:60240"/>
    </ligand>
</feature>
<evidence type="ECO:0000313" key="18">
    <source>
        <dbReference type="Proteomes" id="UP001519460"/>
    </source>
</evidence>
<dbReference type="GO" id="GO:0046872">
    <property type="term" value="F:metal ion binding"/>
    <property type="evidence" value="ECO:0007669"/>
    <property type="project" value="UniProtKB-KW"/>
</dbReference>
<proteinExistence type="inferred from homology"/>
<feature type="binding site" evidence="15">
    <location>
        <position position="95"/>
    </location>
    <ligand>
        <name>substrate</name>
    </ligand>
</feature>
<dbReference type="InterPro" id="IPR008367">
    <property type="entry name" value="Regucalcin"/>
</dbReference>
<keyword evidence="18" id="KW-1185">Reference proteome</keyword>
<feature type="binding site" evidence="15">
    <location>
        <position position="97"/>
    </location>
    <ligand>
        <name>substrate</name>
    </ligand>
</feature>
<evidence type="ECO:0000256" key="7">
    <source>
        <dbReference type="ARBA" id="ARBA00013227"/>
    </source>
</evidence>
<comment type="cofactor">
    <cofactor evidence="3">
        <name>Mn(2+)</name>
        <dbReference type="ChEBI" id="CHEBI:29035"/>
    </cofactor>
</comment>
<dbReference type="FunFam" id="2.120.10.30:FF:000027">
    <property type="entry name" value="Regucalcin homologue"/>
    <property type="match status" value="1"/>
</dbReference>
<dbReference type="PRINTS" id="PR01790">
    <property type="entry name" value="SMP30FAMILY"/>
</dbReference>
<dbReference type="InterPro" id="IPR011042">
    <property type="entry name" value="6-blade_b-propeller_TolB-like"/>
</dbReference>
<accession>A0ABD0M9T5</accession>
<organism evidence="17 18">
    <name type="scientific">Batillaria attramentaria</name>
    <dbReference type="NCBI Taxonomy" id="370345"/>
    <lineage>
        <taxon>Eukaryota</taxon>
        <taxon>Metazoa</taxon>
        <taxon>Spiralia</taxon>
        <taxon>Lophotrochozoa</taxon>
        <taxon>Mollusca</taxon>
        <taxon>Gastropoda</taxon>
        <taxon>Caenogastropoda</taxon>
        <taxon>Sorbeoconcha</taxon>
        <taxon>Cerithioidea</taxon>
        <taxon>Batillariidae</taxon>
        <taxon>Batillaria</taxon>
    </lineage>
</organism>
<evidence type="ECO:0000256" key="13">
    <source>
        <dbReference type="ARBA" id="ARBA00032464"/>
    </source>
</evidence>
<evidence type="ECO:0000256" key="12">
    <source>
        <dbReference type="ARBA" id="ARBA00022837"/>
    </source>
</evidence>
<feature type="binding site" evidence="15">
    <location>
        <position position="143"/>
    </location>
    <ligand>
        <name>a divalent metal cation</name>
        <dbReference type="ChEBI" id="CHEBI:60240"/>
    </ligand>
</feature>
<name>A0ABD0M9T5_9CAEN</name>
<keyword evidence="15" id="KW-0862">Zinc</keyword>
<comment type="caution">
    <text evidence="17">The sequence shown here is derived from an EMBL/GenBank/DDBJ whole genome shotgun (WGS) entry which is preliminary data.</text>
</comment>
<evidence type="ECO:0000256" key="10">
    <source>
        <dbReference type="ARBA" id="ARBA00022723"/>
    </source>
</evidence>
<evidence type="ECO:0000256" key="14">
    <source>
        <dbReference type="PIRSR" id="PIRSR605511-1"/>
    </source>
</evidence>
<evidence type="ECO:0000259" key="16">
    <source>
        <dbReference type="Pfam" id="PF08450"/>
    </source>
</evidence>
<reference evidence="17 18" key="1">
    <citation type="journal article" date="2023" name="Sci. Data">
        <title>Genome assembly of the Korean intertidal mud-creeper Batillaria attramentaria.</title>
        <authorList>
            <person name="Patra A.K."/>
            <person name="Ho P.T."/>
            <person name="Jun S."/>
            <person name="Lee S.J."/>
            <person name="Kim Y."/>
            <person name="Won Y.J."/>
        </authorList>
    </citation>
    <scope>NUCLEOTIDE SEQUENCE [LARGE SCALE GENOMIC DNA]</scope>
    <source>
        <strain evidence="17">Wonlab-2016</strain>
    </source>
</reference>
<evidence type="ECO:0000256" key="5">
    <source>
        <dbReference type="ARBA" id="ARBA00004496"/>
    </source>
</evidence>
<dbReference type="EMBL" id="JACVVK020000002">
    <property type="protein sequence ID" value="KAK7508215.1"/>
    <property type="molecule type" value="Genomic_DNA"/>
</dbReference>
<evidence type="ECO:0000256" key="3">
    <source>
        <dbReference type="ARBA" id="ARBA00001936"/>
    </source>
</evidence>
<evidence type="ECO:0000313" key="17">
    <source>
        <dbReference type="EMBL" id="KAK7508215.1"/>
    </source>
</evidence>
<evidence type="ECO:0000256" key="6">
    <source>
        <dbReference type="ARBA" id="ARBA00008853"/>
    </source>
</evidence>
<comment type="similarity">
    <text evidence="6">Belongs to the SMP-30/CGR1 family.</text>
</comment>